<dbReference type="InterPro" id="IPR006578">
    <property type="entry name" value="MADF-dom"/>
</dbReference>
<keyword evidence="5" id="KW-1185">Reference proteome</keyword>
<dbReference type="InParanoid" id="A0A6P8YGL1"/>
<dbReference type="KEGG" id="tpal:117640602"/>
<feature type="compositionally biased region" description="Basic residues" evidence="2">
    <location>
        <begin position="74"/>
        <end position="84"/>
    </location>
</feature>
<dbReference type="Proteomes" id="UP000515158">
    <property type="component" value="Unplaced"/>
</dbReference>
<dbReference type="PANTHER" id="PTHR12243:SF69">
    <property type="entry name" value="SI:CH73-59F11.3"/>
    <property type="match status" value="1"/>
</dbReference>
<feature type="domain" description="BESS" evidence="4">
    <location>
        <begin position="417"/>
        <end position="456"/>
    </location>
</feature>
<dbReference type="GO" id="GO:0005634">
    <property type="term" value="C:nucleus"/>
    <property type="evidence" value="ECO:0007669"/>
    <property type="project" value="UniProtKB-SubCell"/>
</dbReference>
<dbReference type="PANTHER" id="PTHR12243">
    <property type="entry name" value="MADF DOMAIN TRANSCRIPTION FACTOR"/>
    <property type="match status" value="1"/>
</dbReference>
<name>A0A6P8YGL1_THRPL</name>
<dbReference type="GO" id="GO:0005667">
    <property type="term" value="C:transcription regulator complex"/>
    <property type="evidence" value="ECO:0007669"/>
    <property type="project" value="TreeGrafter"/>
</dbReference>
<feature type="domain" description="MADF" evidence="3">
    <location>
        <begin position="136"/>
        <end position="238"/>
    </location>
</feature>
<dbReference type="PROSITE" id="PS51031">
    <property type="entry name" value="BESS"/>
    <property type="match status" value="1"/>
</dbReference>
<gene>
    <name evidence="6" type="primary">LOC117640602</name>
</gene>
<protein>
    <submittedName>
        <fullName evidence="6">Uncharacterized protein LOC117640602</fullName>
    </submittedName>
</protein>
<feature type="compositionally biased region" description="Low complexity" evidence="2">
    <location>
        <begin position="30"/>
        <end position="48"/>
    </location>
</feature>
<feature type="region of interest" description="Disordered" evidence="2">
    <location>
        <begin position="381"/>
        <end position="409"/>
    </location>
</feature>
<accession>A0A6P8YGL1</accession>
<evidence type="ECO:0000259" key="4">
    <source>
        <dbReference type="PROSITE" id="PS51031"/>
    </source>
</evidence>
<dbReference type="PROSITE" id="PS51029">
    <property type="entry name" value="MADF"/>
    <property type="match status" value="1"/>
</dbReference>
<keyword evidence="1" id="KW-0539">Nucleus</keyword>
<dbReference type="OrthoDB" id="8118596at2759"/>
<feature type="compositionally biased region" description="Basic and acidic residues" evidence="2">
    <location>
        <begin position="262"/>
        <end position="271"/>
    </location>
</feature>
<dbReference type="GO" id="GO:0003677">
    <property type="term" value="F:DNA binding"/>
    <property type="evidence" value="ECO:0007669"/>
    <property type="project" value="InterPro"/>
</dbReference>
<evidence type="ECO:0000259" key="3">
    <source>
        <dbReference type="PROSITE" id="PS51029"/>
    </source>
</evidence>
<feature type="region of interest" description="Disordered" evidence="2">
    <location>
        <begin position="256"/>
        <end position="292"/>
    </location>
</feature>
<dbReference type="SMART" id="SM00595">
    <property type="entry name" value="MADF"/>
    <property type="match status" value="1"/>
</dbReference>
<evidence type="ECO:0000313" key="5">
    <source>
        <dbReference type="Proteomes" id="UP000515158"/>
    </source>
</evidence>
<evidence type="ECO:0000256" key="2">
    <source>
        <dbReference type="SAM" id="MobiDB-lite"/>
    </source>
</evidence>
<dbReference type="AlphaFoldDB" id="A0A6P8YGL1"/>
<dbReference type="GeneID" id="117640602"/>
<dbReference type="RefSeq" id="XP_034233097.1">
    <property type="nucleotide sequence ID" value="XM_034377206.1"/>
</dbReference>
<dbReference type="InterPro" id="IPR039353">
    <property type="entry name" value="TF_Adf1"/>
</dbReference>
<dbReference type="Pfam" id="PF10545">
    <property type="entry name" value="MADF_DNA_bdg"/>
    <property type="match status" value="1"/>
</dbReference>
<evidence type="ECO:0000313" key="6">
    <source>
        <dbReference type="RefSeq" id="XP_034233097.1"/>
    </source>
</evidence>
<dbReference type="InterPro" id="IPR004210">
    <property type="entry name" value="BESS_motif"/>
</dbReference>
<feature type="region of interest" description="Disordered" evidence="2">
    <location>
        <begin position="1"/>
        <end position="119"/>
    </location>
</feature>
<reference evidence="6" key="1">
    <citation type="submission" date="2025-08" db="UniProtKB">
        <authorList>
            <consortium name="RefSeq"/>
        </authorList>
    </citation>
    <scope>IDENTIFICATION</scope>
    <source>
        <tissue evidence="6">Total insect</tissue>
    </source>
</reference>
<organism evidence="6">
    <name type="scientific">Thrips palmi</name>
    <name type="common">Melon thrips</name>
    <dbReference type="NCBI Taxonomy" id="161013"/>
    <lineage>
        <taxon>Eukaryota</taxon>
        <taxon>Metazoa</taxon>
        <taxon>Ecdysozoa</taxon>
        <taxon>Arthropoda</taxon>
        <taxon>Hexapoda</taxon>
        <taxon>Insecta</taxon>
        <taxon>Pterygota</taxon>
        <taxon>Neoptera</taxon>
        <taxon>Paraneoptera</taxon>
        <taxon>Thysanoptera</taxon>
        <taxon>Terebrantia</taxon>
        <taxon>Thripoidea</taxon>
        <taxon>Thripidae</taxon>
        <taxon>Thrips</taxon>
    </lineage>
</organism>
<dbReference type="GO" id="GO:0006357">
    <property type="term" value="P:regulation of transcription by RNA polymerase II"/>
    <property type="evidence" value="ECO:0007669"/>
    <property type="project" value="TreeGrafter"/>
</dbReference>
<sequence length="561" mass="59128">MSIRGDAGAGAPERSAADSEEPTDPPLSETPPTEASTAEATPATPSPGDEADADDSGGSTTTTPVRADYAVGRRGPRGRRRSRGRSLDAPPSPKTRKRKTSTIPDGEWLPGTWPAGHGGGSVTSVGVGVGVMETEQLISEIERRPGIYDSGCPQYQDRVAKWTLWCEVCEIMTPRWHHLDEDRKAARVKELQKRWKSLRDSFMKELKLQREIQRTGQIANRKKYVFFDQMTFLMPCLEARGSTRSVGGLVLREVDPYESETDSSKAERDGGDAADANECQSDDAPVNLSTANGSGVPSLSGLGSLSGLAGLGGLSALASLGTHSVLGSVATTATTSGSGGAGSQSDEEASKPAHLLTTATTTTTSANSVCAAYETGRTKYRPAASSVGQPEWKRRRSGTPLAPLGVGMSYDDDEDDPDGDRLFMLSLVPSLRNLRGAAKSALKIELAQLVHKTLYEPDDALADSMTESLAPVVSLAEGSPASSTQSECGACGTSKCTCRTKMSSATSNNHPVPLALPLPLPLTLPLPLSRGMHSPKRARLGIGGLGLDFSNFNGHSKVHGV</sequence>
<comment type="subcellular location">
    <subcellularLocation>
        <location evidence="1">Nucleus</location>
    </subcellularLocation>
</comment>
<proteinExistence type="predicted"/>
<evidence type="ECO:0000256" key="1">
    <source>
        <dbReference type="PROSITE-ProRule" id="PRU00371"/>
    </source>
</evidence>